<dbReference type="PANTHER" id="PTHR35999">
    <property type="entry name" value="MITOCHONDRIAL IMPORT RECEPTOR SUBUNIT TOM6 HOMOLOG"/>
    <property type="match status" value="1"/>
</dbReference>
<feature type="transmembrane region" description="Helical" evidence="1">
    <location>
        <begin position="23"/>
        <end position="43"/>
    </location>
</feature>
<gene>
    <name evidence="2" type="ORF">KP509_38G011000</name>
</gene>
<evidence type="ECO:0000313" key="3">
    <source>
        <dbReference type="Proteomes" id="UP000825935"/>
    </source>
</evidence>
<dbReference type="Proteomes" id="UP000825935">
    <property type="component" value="Chromosome 38"/>
</dbReference>
<comment type="caution">
    <text evidence="2">The sequence shown here is derived from an EMBL/GenBank/DDBJ whole genome shotgun (WGS) entry which is preliminary data.</text>
</comment>
<organism evidence="2 3">
    <name type="scientific">Ceratopteris richardii</name>
    <name type="common">Triangle waterfern</name>
    <dbReference type="NCBI Taxonomy" id="49495"/>
    <lineage>
        <taxon>Eukaryota</taxon>
        <taxon>Viridiplantae</taxon>
        <taxon>Streptophyta</taxon>
        <taxon>Embryophyta</taxon>
        <taxon>Tracheophyta</taxon>
        <taxon>Polypodiopsida</taxon>
        <taxon>Polypodiidae</taxon>
        <taxon>Polypodiales</taxon>
        <taxon>Pteridineae</taxon>
        <taxon>Pteridaceae</taxon>
        <taxon>Parkerioideae</taxon>
        <taxon>Ceratopteris</taxon>
    </lineage>
</organism>
<sequence length="56" mass="6539">MFLGAIPRRPEKAEAYKELRKNLTMLGVCIVVIRAIPYAMHLISKHNKDREIKLDF</sequence>
<keyword evidence="3" id="KW-1185">Reference proteome</keyword>
<dbReference type="GO" id="GO:0005742">
    <property type="term" value="C:mitochondrial outer membrane translocase complex"/>
    <property type="evidence" value="ECO:0007669"/>
    <property type="project" value="InterPro"/>
</dbReference>
<proteinExistence type="predicted"/>
<dbReference type="EMBL" id="CM035443">
    <property type="protein sequence ID" value="KAH7277842.1"/>
    <property type="molecule type" value="Genomic_DNA"/>
</dbReference>
<evidence type="ECO:0000256" key="1">
    <source>
        <dbReference type="SAM" id="Phobius"/>
    </source>
</evidence>
<dbReference type="InterPro" id="IPR034554">
    <property type="entry name" value="TOM6_plants"/>
</dbReference>
<dbReference type="AlphaFoldDB" id="A0A8T2Q1U4"/>
<keyword evidence="1" id="KW-0812">Transmembrane</keyword>
<protein>
    <submittedName>
        <fullName evidence="2">Uncharacterized protein</fullName>
    </submittedName>
</protein>
<dbReference type="PANTHER" id="PTHR35999:SF1">
    <property type="entry name" value="MITOCHONDRIAL IMPORT RECEPTOR SUBUNIT TOM6 HOMOLOG"/>
    <property type="match status" value="1"/>
</dbReference>
<dbReference type="OMA" id="VMASCIV"/>
<name>A0A8T2Q1U4_CERRI</name>
<evidence type="ECO:0000313" key="2">
    <source>
        <dbReference type="EMBL" id="KAH7277842.1"/>
    </source>
</evidence>
<keyword evidence="1" id="KW-1133">Transmembrane helix</keyword>
<keyword evidence="1" id="KW-0472">Membrane</keyword>
<reference evidence="2" key="1">
    <citation type="submission" date="2021-08" db="EMBL/GenBank/DDBJ databases">
        <title>WGS assembly of Ceratopteris richardii.</title>
        <authorList>
            <person name="Marchant D.B."/>
            <person name="Chen G."/>
            <person name="Jenkins J."/>
            <person name="Shu S."/>
            <person name="Leebens-Mack J."/>
            <person name="Grimwood J."/>
            <person name="Schmutz J."/>
            <person name="Soltis P."/>
            <person name="Soltis D."/>
            <person name="Chen Z.-H."/>
        </authorList>
    </citation>
    <scope>NUCLEOTIDE SEQUENCE</scope>
    <source>
        <strain evidence="2">Whitten #5841</strain>
        <tissue evidence="2">Leaf</tissue>
    </source>
</reference>
<dbReference type="OrthoDB" id="1912883at2759"/>
<accession>A0A8T2Q1U4</accession>